<sequence>MEKDILTGETKSLNDQFVRTFLPYLASMRRRCRVLAGSVWDGDDLFQNVLMKLFQAWKKDRSRKVTKTYLFRIISNAWIDHHRKVRVPEIDKESFEDMAACDQTIEYPERLVMAMKIVLHTLNSRQRLVYLMQAGWGLSSSEIAKLCGESDGNVRVLYHRARKKMRPELTDPGQQIDDQRLDRYISAFQSGDPERLLALYREESAACLVQEQHRAKDREVRCLLAA</sequence>
<evidence type="ECO:0000256" key="3">
    <source>
        <dbReference type="ARBA" id="ARBA00023082"/>
    </source>
</evidence>
<gene>
    <name evidence="8" type="ORF">ACFP7A_14195</name>
</gene>
<keyword evidence="3" id="KW-0731">Sigma factor</keyword>
<keyword evidence="2" id="KW-0805">Transcription regulation</keyword>
<dbReference type="Proteomes" id="UP001596267">
    <property type="component" value="Unassembled WGS sequence"/>
</dbReference>
<dbReference type="InterPro" id="IPR013325">
    <property type="entry name" value="RNA_pol_sigma_r2"/>
</dbReference>
<dbReference type="InterPro" id="IPR013249">
    <property type="entry name" value="RNA_pol_sigma70_r4_t2"/>
</dbReference>
<keyword evidence="5" id="KW-0804">Transcription</keyword>
<accession>A0ABW1WKW0</accession>
<dbReference type="InterPro" id="IPR007627">
    <property type="entry name" value="RNA_pol_sigma70_r2"/>
</dbReference>
<feature type="domain" description="RNA polymerase sigma-70 region 2" evidence="6">
    <location>
        <begin position="24"/>
        <end position="85"/>
    </location>
</feature>
<name>A0ABW1WKW0_9BACL</name>
<reference evidence="9" key="1">
    <citation type="journal article" date="2019" name="Int. J. Syst. Evol. Microbiol.">
        <title>The Global Catalogue of Microorganisms (GCM) 10K type strain sequencing project: providing services to taxonomists for standard genome sequencing and annotation.</title>
        <authorList>
            <consortium name="The Broad Institute Genomics Platform"/>
            <consortium name="The Broad Institute Genome Sequencing Center for Infectious Disease"/>
            <person name="Wu L."/>
            <person name="Ma J."/>
        </authorList>
    </citation>
    <scope>NUCLEOTIDE SEQUENCE [LARGE SCALE GENOMIC DNA]</scope>
    <source>
        <strain evidence="9">CCUG 42001</strain>
    </source>
</reference>
<organism evidence="8 9">
    <name type="scientific">Sporolactobacillus kofuensis</name>
    <dbReference type="NCBI Taxonomy" id="269672"/>
    <lineage>
        <taxon>Bacteria</taxon>
        <taxon>Bacillati</taxon>
        <taxon>Bacillota</taxon>
        <taxon>Bacilli</taxon>
        <taxon>Bacillales</taxon>
        <taxon>Sporolactobacillaceae</taxon>
        <taxon>Sporolactobacillus</taxon>
    </lineage>
</organism>
<evidence type="ECO:0000256" key="4">
    <source>
        <dbReference type="ARBA" id="ARBA00023125"/>
    </source>
</evidence>
<comment type="caution">
    <text evidence="8">The sequence shown here is derived from an EMBL/GenBank/DDBJ whole genome shotgun (WGS) entry which is preliminary data.</text>
</comment>
<dbReference type="RefSeq" id="WP_381453022.1">
    <property type="nucleotide sequence ID" value="NZ_JBHSTQ010000027.1"/>
</dbReference>
<dbReference type="PANTHER" id="PTHR43133">
    <property type="entry name" value="RNA POLYMERASE ECF-TYPE SIGMA FACTO"/>
    <property type="match status" value="1"/>
</dbReference>
<proteinExistence type="inferred from homology"/>
<dbReference type="Pfam" id="PF08281">
    <property type="entry name" value="Sigma70_r4_2"/>
    <property type="match status" value="1"/>
</dbReference>
<dbReference type="InterPro" id="IPR013324">
    <property type="entry name" value="RNA_pol_sigma_r3/r4-like"/>
</dbReference>
<dbReference type="NCBIfam" id="TIGR02937">
    <property type="entry name" value="sigma70-ECF"/>
    <property type="match status" value="1"/>
</dbReference>
<evidence type="ECO:0000313" key="8">
    <source>
        <dbReference type="EMBL" id="MFC6387715.1"/>
    </source>
</evidence>
<evidence type="ECO:0000259" key="6">
    <source>
        <dbReference type="Pfam" id="PF04542"/>
    </source>
</evidence>
<keyword evidence="9" id="KW-1185">Reference proteome</keyword>
<feature type="domain" description="RNA polymerase sigma factor 70 region 4 type 2" evidence="7">
    <location>
        <begin position="119"/>
        <end position="165"/>
    </location>
</feature>
<dbReference type="InterPro" id="IPR014284">
    <property type="entry name" value="RNA_pol_sigma-70_dom"/>
</dbReference>
<dbReference type="PANTHER" id="PTHR43133:SF8">
    <property type="entry name" value="RNA POLYMERASE SIGMA FACTOR HI_1459-RELATED"/>
    <property type="match status" value="1"/>
</dbReference>
<dbReference type="Gene3D" id="1.10.1740.10">
    <property type="match status" value="1"/>
</dbReference>
<dbReference type="SUPFAM" id="SSF88946">
    <property type="entry name" value="Sigma2 domain of RNA polymerase sigma factors"/>
    <property type="match status" value="1"/>
</dbReference>
<evidence type="ECO:0000259" key="7">
    <source>
        <dbReference type="Pfam" id="PF08281"/>
    </source>
</evidence>
<protein>
    <submittedName>
        <fullName evidence="8">Sigma-70 family RNA polymerase sigma factor</fullName>
    </submittedName>
</protein>
<dbReference type="EMBL" id="JBHSTQ010000027">
    <property type="protein sequence ID" value="MFC6387715.1"/>
    <property type="molecule type" value="Genomic_DNA"/>
</dbReference>
<evidence type="ECO:0000256" key="2">
    <source>
        <dbReference type="ARBA" id="ARBA00023015"/>
    </source>
</evidence>
<evidence type="ECO:0000256" key="1">
    <source>
        <dbReference type="ARBA" id="ARBA00010641"/>
    </source>
</evidence>
<keyword evidence="4" id="KW-0238">DNA-binding</keyword>
<dbReference type="Pfam" id="PF04542">
    <property type="entry name" value="Sigma70_r2"/>
    <property type="match status" value="1"/>
</dbReference>
<dbReference type="Gene3D" id="1.10.10.10">
    <property type="entry name" value="Winged helix-like DNA-binding domain superfamily/Winged helix DNA-binding domain"/>
    <property type="match status" value="1"/>
</dbReference>
<dbReference type="SUPFAM" id="SSF88659">
    <property type="entry name" value="Sigma3 and sigma4 domains of RNA polymerase sigma factors"/>
    <property type="match status" value="1"/>
</dbReference>
<dbReference type="CDD" id="cd06171">
    <property type="entry name" value="Sigma70_r4"/>
    <property type="match status" value="1"/>
</dbReference>
<evidence type="ECO:0000256" key="5">
    <source>
        <dbReference type="ARBA" id="ARBA00023163"/>
    </source>
</evidence>
<dbReference type="InterPro" id="IPR036388">
    <property type="entry name" value="WH-like_DNA-bd_sf"/>
</dbReference>
<dbReference type="InterPro" id="IPR039425">
    <property type="entry name" value="RNA_pol_sigma-70-like"/>
</dbReference>
<comment type="similarity">
    <text evidence="1">Belongs to the sigma-70 factor family. ECF subfamily.</text>
</comment>
<evidence type="ECO:0000313" key="9">
    <source>
        <dbReference type="Proteomes" id="UP001596267"/>
    </source>
</evidence>